<dbReference type="PRINTS" id="PR00040">
    <property type="entry name" value="HTHMERR"/>
</dbReference>
<evidence type="ECO:0000256" key="3">
    <source>
        <dbReference type="ARBA" id="ARBA00023163"/>
    </source>
</evidence>
<dbReference type="InterPro" id="IPR015358">
    <property type="entry name" value="Tscrpt_reg_MerR_DNA-bd"/>
</dbReference>
<evidence type="ECO:0000313" key="6">
    <source>
        <dbReference type="EMBL" id="MBB3167452.1"/>
    </source>
</evidence>
<keyword evidence="2" id="KW-0238">DNA-binding</keyword>
<keyword evidence="4" id="KW-0175">Coiled coil</keyword>
<accession>A0A839UHX1</accession>
<evidence type="ECO:0000256" key="2">
    <source>
        <dbReference type="ARBA" id="ARBA00023125"/>
    </source>
</evidence>
<dbReference type="InterPro" id="IPR047057">
    <property type="entry name" value="MerR_fam"/>
</dbReference>
<sequence length="128" mass="14376">MSLTIGQLAKSLDIGTETIRYYEREGLIAQPEKPAQGYRRYSDSIKARLHFIRKAQGLGFSLAQIKHLLSLDNAPCNEVRQLATEKLDEVQSRIDNLQQLAEALQALISQCNSNKGEQCPIIEIFSDT</sequence>
<dbReference type="RefSeq" id="WP_183908187.1">
    <property type="nucleotide sequence ID" value="NZ_JACHXZ010000001.1"/>
</dbReference>
<evidence type="ECO:0000259" key="5">
    <source>
        <dbReference type="PROSITE" id="PS50937"/>
    </source>
</evidence>
<keyword evidence="7" id="KW-1185">Reference proteome</keyword>
<dbReference type="AlphaFoldDB" id="A0A839UHX1"/>
<evidence type="ECO:0000256" key="1">
    <source>
        <dbReference type="ARBA" id="ARBA00023015"/>
    </source>
</evidence>
<dbReference type="PANTHER" id="PTHR30204:SF94">
    <property type="entry name" value="HEAVY METAL-DEPENDENT TRANSCRIPTIONAL REGULATOR HI_0293-RELATED"/>
    <property type="match status" value="1"/>
</dbReference>
<dbReference type="InterPro" id="IPR009061">
    <property type="entry name" value="DNA-bd_dom_put_sf"/>
</dbReference>
<dbReference type="GO" id="GO:0003677">
    <property type="term" value="F:DNA binding"/>
    <property type="evidence" value="ECO:0007669"/>
    <property type="project" value="UniProtKB-KW"/>
</dbReference>
<evidence type="ECO:0000256" key="4">
    <source>
        <dbReference type="SAM" id="Coils"/>
    </source>
</evidence>
<gene>
    <name evidence="6" type="ORF">FHS30_000628</name>
</gene>
<proteinExistence type="predicted"/>
<dbReference type="EMBL" id="JACHXZ010000001">
    <property type="protein sequence ID" value="MBB3167452.1"/>
    <property type="molecule type" value="Genomic_DNA"/>
</dbReference>
<dbReference type="Pfam" id="PF09278">
    <property type="entry name" value="MerR-DNA-bind"/>
    <property type="match status" value="1"/>
</dbReference>
<dbReference type="GO" id="GO:0003700">
    <property type="term" value="F:DNA-binding transcription factor activity"/>
    <property type="evidence" value="ECO:0007669"/>
    <property type="project" value="InterPro"/>
</dbReference>
<protein>
    <submittedName>
        <fullName evidence="6">MerR family mercuric resistance operon transcriptional regulator</fullName>
    </submittedName>
</protein>
<keyword evidence="1" id="KW-0805">Transcription regulation</keyword>
<dbReference type="Proteomes" id="UP000559987">
    <property type="component" value="Unassembled WGS sequence"/>
</dbReference>
<dbReference type="Gene3D" id="1.10.1660.10">
    <property type="match status" value="1"/>
</dbReference>
<feature type="domain" description="HTH merR-type" evidence="5">
    <location>
        <begin position="1"/>
        <end position="71"/>
    </location>
</feature>
<organism evidence="6 7">
    <name type="scientific">Simiduia aestuariiviva</name>
    <dbReference type="NCBI Taxonomy" id="1510459"/>
    <lineage>
        <taxon>Bacteria</taxon>
        <taxon>Pseudomonadati</taxon>
        <taxon>Pseudomonadota</taxon>
        <taxon>Gammaproteobacteria</taxon>
        <taxon>Cellvibrionales</taxon>
        <taxon>Cellvibrionaceae</taxon>
        <taxon>Simiduia</taxon>
    </lineage>
</organism>
<feature type="coiled-coil region" evidence="4">
    <location>
        <begin position="80"/>
        <end position="114"/>
    </location>
</feature>
<keyword evidence="3" id="KW-0804">Transcription</keyword>
<dbReference type="SUPFAM" id="SSF46955">
    <property type="entry name" value="Putative DNA-binding domain"/>
    <property type="match status" value="1"/>
</dbReference>
<name>A0A839UHX1_9GAMM</name>
<dbReference type="InterPro" id="IPR000551">
    <property type="entry name" value="MerR-type_HTH_dom"/>
</dbReference>
<dbReference type="Pfam" id="PF00376">
    <property type="entry name" value="MerR"/>
    <property type="match status" value="1"/>
</dbReference>
<dbReference type="PANTHER" id="PTHR30204">
    <property type="entry name" value="REDOX-CYCLING DRUG-SENSING TRANSCRIPTIONAL ACTIVATOR SOXR"/>
    <property type="match status" value="1"/>
</dbReference>
<comment type="caution">
    <text evidence="6">The sequence shown here is derived from an EMBL/GenBank/DDBJ whole genome shotgun (WGS) entry which is preliminary data.</text>
</comment>
<dbReference type="PROSITE" id="PS50937">
    <property type="entry name" value="HTH_MERR_2"/>
    <property type="match status" value="1"/>
</dbReference>
<reference evidence="6 7" key="1">
    <citation type="submission" date="2020-08" db="EMBL/GenBank/DDBJ databases">
        <title>Genomic Encyclopedia of Type Strains, Phase III (KMG-III): the genomes of soil and plant-associated and newly described type strains.</title>
        <authorList>
            <person name="Whitman W."/>
        </authorList>
    </citation>
    <scope>NUCLEOTIDE SEQUENCE [LARGE SCALE GENOMIC DNA]</scope>
    <source>
        <strain evidence="6 7">CECT 8571</strain>
    </source>
</reference>
<dbReference type="SMART" id="SM00422">
    <property type="entry name" value="HTH_MERR"/>
    <property type="match status" value="1"/>
</dbReference>
<evidence type="ECO:0000313" key="7">
    <source>
        <dbReference type="Proteomes" id="UP000559987"/>
    </source>
</evidence>